<evidence type="ECO:0000313" key="2">
    <source>
        <dbReference type="EMBL" id="OAJ93145.1"/>
    </source>
</evidence>
<keyword evidence="1" id="KW-0472">Membrane</keyword>
<dbReference type="EMBL" id="LLEI02000044">
    <property type="protein sequence ID" value="OAJ93145.1"/>
    <property type="molecule type" value="Genomic_DNA"/>
</dbReference>
<keyword evidence="1" id="KW-1133">Transmembrane helix</keyword>
<keyword evidence="1" id="KW-0812">Transmembrane</keyword>
<dbReference type="RefSeq" id="WP_054963636.1">
    <property type="nucleotide sequence ID" value="NZ_LLEI02000044.1"/>
</dbReference>
<evidence type="ECO:0000313" key="3">
    <source>
        <dbReference type="Proteomes" id="UP000078406"/>
    </source>
</evidence>
<organism evidence="2 3">
    <name type="scientific">Vibrio bivalvicida</name>
    <dbReference type="NCBI Taxonomy" id="1276888"/>
    <lineage>
        <taxon>Bacteria</taxon>
        <taxon>Pseudomonadati</taxon>
        <taxon>Pseudomonadota</taxon>
        <taxon>Gammaproteobacteria</taxon>
        <taxon>Vibrionales</taxon>
        <taxon>Vibrionaceae</taxon>
        <taxon>Vibrio</taxon>
        <taxon>Vibrio oreintalis group</taxon>
    </lineage>
</organism>
<sequence>MKDWIEEFLTVFAKSGKIQLAFWLGIIAFFMTHVVGWYMLESGSAQIQDEYLNDVFVNKIARKYDKAALFFLVISWVKMFRLFKQEQLRIYR</sequence>
<proteinExistence type="predicted"/>
<protein>
    <submittedName>
        <fullName evidence="2">Uncharacterized protein</fullName>
    </submittedName>
</protein>
<gene>
    <name evidence="2" type="ORF">APB76_16345</name>
</gene>
<dbReference type="AlphaFoldDB" id="A0A177XXZ4"/>
<evidence type="ECO:0000256" key="1">
    <source>
        <dbReference type="SAM" id="Phobius"/>
    </source>
</evidence>
<accession>A0A177XXZ4</accession>
<name>A0A177XXZ4_9VIBR</name>
<dbReference type="Proteomes" id="UP000078406">
    <property type="component" value="Unassembled WGS sequence"/>
</dbReference>
<reference evidence="2 3" key="1">
    <citation type="journal article" date="2016" name="Syst. Appl. Microbiol.">
        <title>Vibrio bivalvicida sp. nov., a novel larval pathogen for bivalve molluscs reared in a hatchery.</title>
        <authorList>
            <person name="Dubert J."/>
            <person name="Romalde J.L."/>
            <person name="Prado S."/>
            <person name="Barja J.L."/>
        </authorList>
    </citation>
    <scope>NUCLEOTIDE SEQUENCE [LARGE SCALE GENOMIC DNA]</scope>
    <source>
        <strain evidence="2 3">605</strain>
    </source>
</reference>
<comment type="caution">
    <text evidence="2">The sequence shown here is derived from an EMBL/GenBank/DDBJ whole genome shotgun (WGS) entry which is preliminary data.</text>
</comment>
<feature type="transmembrane region" description="Helical" evidence="1">
    <location>
        <begin position="20"/>
        <end position="40"/>
    </location>
</feature>
<feature type="transmembrane region" description="Helical" evidence="1">
    <location>
        <begin position="67"/>
        <end position="83"/>
    </location>
</feature>